<dbReference type="InterPro" id="IPR036570">
    <property type="entry name" value="HORMA_dom_sf"/>
</dbReference>
<dbReference type="Pfam" id="PF02301">
    <property type="entry name" value="HORMA"/>
    <property type="match status" value="1"/>
</dbReference>
<name>A0A0G2UP66_9CHLO</name>
<evidence type="ECO:0000259" key="1">
    <source>
        <dbReference type="PROSITE" id="PS50815"/>
    </source>
</evidence>
<feature type="non-terminal residue" evidence="2">
    <location>
        <position position="1"/>
    </location>
</feature>
<organism evidence="2">
    <name type="scientific">Lobosphaera incisa</name>
    <dbReference type="NCBI Taxonomy" id="312850"/>
    <lineage>
        <taxon>Eukaryota</taxon>
        <taxon>Viridiplantae</taxon>
        <taxon>Chlorophyta</taxon>
        <taxon>core chlorophytes</taxon>
        <taxon>Trebouxiophyceae</taxon>
        <taxon>Trebouxiales</taxon>
        <taxon>Trebouxiaceae</taxon>
        <taxon>Lobosphaera</taxon>
    </lineage>
</organism>
<dbReference type="PROSITE" id="PS50815">
    <property type="entry name" value="HORMA"/>
    <property type="match status" value="1"/>
</dbReference>
<evidence type="ECO:0000313" key="2">
    <source>
        <dbReference type="EMBL" id="AKI32532.1"/>
    </source>
</evidence>
<dbReference type="AlphaFoldDB" id="A0A0G2UP66"/>
<feature type="non-terminal residue" evidence="2">
    <location>
        <position position="47"/>
    </location>
</feature>
<proteinExistence type="predicted"/>
<gene>
    <name evidence="2" type="primary">hop1</name>
</gene>
<dbReference type="EMBL" id="KP259579">
    <property type="protein sequence ID" value="AKI32532.1"/>
    <property type="molecule type" value="Genomic_DNA"/>
</dbReference>
<feature type="domain" description="HORMA" evidence="1">
    <location>
        <begin position="1"/>
        <end position="47"/>
    </location>
</feature>
<reference evidence="2" key="1">
    <citation type="submission" date="2014-12" db="EMBL/GenBank/DDBJ databases">
        <title>Meiotic genes and sexual reproduction in the green algal class Trebouxiophyceae (Chlorophyta).</title>
        <authorList>
            <person name="Fucikova K."/>
            <person name="Pazoutova M."/>
            <person name="Rindi F."/>
        </authorList>
    </citation>
    <scope>NUCLEOTIDE SEQUENCE</scope>
    <source>
        <strain evidence="2">SAG 2007</strain>
    </source>
</reference>
<dbReference type="Gene3D" id="3.30.900.10">
    <property type="entry name" value="HORMA domain"/>
    <property type="match status" value="1"/>
</dbReference>
<protein>
    <submittedName>
        <fullName evidence="2">Meiosis-specific protein hop1</fullName>
    </submittedName>
</protein>
<sequence length="47" mass="5300">VTDALKTKYLKTLYFGVARDPDGTSLLEEYIFSFSYDEAGCVVLDMN</sequence>
<accession>A0A0G2UP66</accession>
<dbReference type="InterPro" id="IPR003511">
    <property type="entry name" value="HORMA_dom"/>
</dbReference>